<dbReference type="RefSeq" id="WP_254094433.1">
    <property type="nucleotide sequence ID" value="NZ_JAHESC010000082.1"/>
</dbReference>
<gene>
    <name evidence="1" type="ORF">KK078_29390</name>
</gene>
<dbReference type="Proteomes" id="UP001319180">
    <property type="component" value="Unassembled WGS sequence"/>
</dbReference>
<organism evidence="1 2">
    <name type="scientific">Dawidia soli</name>
    <dbReference type="NCBI Taxonomy" id="2782352"/>
    <lineage>
        <taxon>Bacteria</taxon>
        <taxon>Pseudomonadati</taxon>
        <taxon>Bacteroidota</taxon>
        <taxon>Cytophagia</taxon>
        <taxon>Cytophagales</taxon>
        <taxon>Chryseotaleaceae</taxon>
        <taxon>Dawidia</taxon>
    </lineage>
</organism>
<sequence>MMRLKFLLPILAAVAFSCAREAPRKIDGRYEQAWVLYLEKEIPALAWPNFPGFVGLASPDDTLLVINFRCKTESYFVEINSDTGTVRHIARVNNNARVVGGMKHRPAAAPIVWAATAEHPIPGYYDVSGHQVKYHTPLDTGQVGSRAIQSDEVEDQSIYRFRQSPTDHEAWELSRWSVTGDEKYWTVPVEVLKEWYALYPDLYGPVDFTLQAGPDGVWLVINLPDDDAGVVLMKFSSKKGELVYNTKTKGRFTNYNAVHVTQRYKDAWFVSNHDRITKFYASGKQAWVATLTLPKGREPYLIRTLPTYDGGAICWFTQDGSIYLSRISNAGNITWRHTHTEPRQLFGDQSSVHELPNGDLVVGSYQGVITRYALK</sequence>
<comment type="caution">
    <text evidence="1">The sequence shown here is derived from an EMBL/GenBank/DDBJ whole genome shotgun (WGS) entry which is preliminary data.</text>
</comment>
<evidence type="ECO:0000313" key="2">
    <source>
        <dbReference type="Proteomes" id="UP001319180"/>
    </source>
</evidence>
<reference evidence="1 2" key="1">
    <citation type="submission" date="2021-05" db="EMBL/GenBank/DDBJ databases">
        <title>A Polyphasic approach of four new species of the genus Ohtaekwangia: Ohtaekwangia histidinii sp. nov., Ohtaekwangia cretensis sp. nov., Ohtaekwangia indiensis sp. nov., Ohtaekwangia reichenbachii sp. nov. from diverse environment.</title>
        <authorList>
            <person name="Octaviana S."/>
        </authorList>
    </citation>
    <scope>NUCLEOTIDE SEQUENCE [LARGE SCALE GENOMIC DNA]</scope>
    <source>
        <strain evidence="1 2">PWU37</strain>
    </source>
</reference>
<dbReference type="EMBL" id="JAHESC010000082">
    <property type="protein sequence ID" value="MBT1690715.1"/>
    <property type="molecule type" value="Genomic_DNA"/>
</dbReference>
<proteinExistence type="predicted"/>
<dbReference type="PROSITE" id="PS51257">
    <property type="entry name" value="PROKAR_LIPOPROTEIN"/>
    <property type="match status" value="1"/>
</dbReference>
<dbReference type="SUPFAM" id="SSF101898">
    <property type="entry name" value="NHL repeat"/>
    <property type="match status" value="1"/>
</dbReference>
<evidence type="ECO:0000313" key="1">
    <source>
        <dbReference type="EMBL" id="MBT1690715.1"/>
    </source>
</evidence>
<protein>
    <submittedName>
        <fullName evidence="1">Uncharacterized protein</fullName>
    </submittedName>
</protein>
<keyword evidence="2" id="KW-1185">Reference proteome</keyword>
<accession>A0AAP2DHD2</accession>
<dbReference type="AlphaFoldDB" id="A0AAP2DHD2"/>
<name>A0AAP2DHD2_9BACT</name>